<evidence type="ECO:0000256" key="1">
    <source>
        <dbReference type="ARBA" id="ARBA00022884"/>
    </source>
</evidence>
<gene>
    <name evidence="4" type="ORF">BN860_03026g</name>
</gene>
<dbReference type="Pfam" id="PF13893">
    <property type="entry name" value="RRM_5"/>
    <property type="match status" value="1"/>
</dbReference>
<evidence type="ECO:0000313" key="4">
    <source>
        <dbReference type="EMBL" id="CDF88131.1"/>
    </source>
</evidence>
<dbReference type="AlphaFoldDB" id="A0A8J2X601"/>
<dbReference type="InterPro" id="IPR012677">
    <property type="entry name" value="Nucleotide-bd_a/b_plait_sf"/>
</dbReference>
<dbReference type="OrthoDB" id="277802at2759"/>
<keyword evidence="1 2" id="KW-0694">RNA-binding</keyword>
<dbReference type="PANTHER" id="PTHR48025:SF1">
    <property type="entry name" value="RRM DOMAIN-CONTAINING PROTEIN"/>
    <property type="match status" value="1"/>
</dbReference>
<organism evidence="4 5">
    <name type="scientific">Zygosaccharomyces bailii (strain CLIB 213 / ATCC 58445 / CBS 680 / BCRC 21525 / NBRC 1098 / NCYC 1416 / NRRL Y-2227)</name>
    <dbReference type="NCBI Taxonomy" id="1333698"/>
    <lineage>
        <taxon>Eukaryota</taxon>
        <taxon>Fungi</taxon>
        <taxon>Dikarya</taxon>
        <taxon>Ascomycota</taxon>
        <taxon>Saccharomycotina</taxon>
        <taxon>Saccharomycetes</taxon>
        <taxon>Saccharomycetales</taxon>
        <taxon>Saccharomycetaceae</taxon>
        <taxon>Zygosaccharomyces</taxon>
    </lineage>
</organism>
<dbReference type="Proteomes" id="UP000019375">
    <property type="component" value="Unassembled WGS sequence"/>
</dbReference>
<accession>A0A8J2X601</accession>
<evidence type="ECO:0000259" key="3">
    <source>
        <dbReference type="PROSITE" id="PS50102"/>
    </source>
</evidence>
<dbReference type="PANTHER" id="PTHR48025">
    <property type="entry name" value="OS02G0815200 PROTEIN"/>
    <property type="match status" value="1"/>
</dbReference>
<dbReference type="InterPro" id="IPR000504">
    <property type="entry name" value="RRM_dom"/>
</dbReference>
<dbReference type="GO" id="GO:0003729">
    <property type="term" value="F:mRNA binding"/>
    <property type="evidence" value="ECO:0007669"/>
    <property type="project" value="TreeGrafter"/>
</dbReference>
<dbReference type="InterPro" id="IPR050502">
    <property type="entry name" value="Euk_RNA-bind_prot"/>
</dbReference>
<dbReference type="Gene3D" id="3.30.70.330">
    <property type="match status" value="1"/>
</dbReference>
<protein>
    <submittedName>
        <fullName evidence="4">BN860_03026g1_1</fullName>
    </submittedName>
</protein>
<feature type="domain" description="RRM" evidence="3">
    <location>
        <begin position="17"/>
        <end position="95"/>
    </location>
</feature>
<proteinExistence type="predicted"/>
<reference evidence="5" key="1">
    <citation type="journal article" date="2013" name="Genome Announc.">
        <title>Genome sequence of the food spoilage yeast Zygosaccharomyces bailii CLIB 213(T).</title>
        <authorList>
            <person name="Galeote V."/>
            <person name="Bigey F."/>
            <person name="Devillers H."/>
            <person name="Neuveglise C."/>
            <person name="Dequin S."/>
        </authorList>
    </citation>
    <scope>NUCLEOTIDE SEQUENCE [LARGE SCALE GENOMIC DNA]</scope>
    <source>
        <strain evidence="5">CLIB 213 / ATCC 58445 / CBS 680 / CCRC 21525 / NBRC 1098 / NCYC 1416 / NRRL Y-2227</strain>
    </source>
</reference>
<sequence>MVEPPQKKSKLDPTPQRTLYVHNLSDHVGSERLRSQLYMLFTTYGEVIKVTVNVKRRRGQAFVTMRTLDESNLAQLSLNNESFFGKPLKVEFSKQETLRL</sequence>
<dbReference type="InterPro" id="IPR035979">
    <property type="entry name" value="RBD_domain_sf"/>
</dbReference>
<evidence type="ECO:0000256" key="2">
    <source>
        <dbReference type="PROSITE-ProRule" id="PRU00176"/>
    </source>
</evidence>
<dbReference type="EMBL" id="HG316455">
    <property type="protein sequence ID" value="CDF88131.1"/>
    <property type="molecule type" value="Genomic_DNA"/>
</dbReference>
<dbReference type="PROSITE" id="PS50102">
    <property type="entry name" value="RRM"/>
    <property type="match status" value="1"/>
</dbReference>
<keyword evidence="5" id="KW-1185">Reference proteome</keyword>
<name>A0A8J2X601_ZYGB2</name>
<dbReference type="SUPFAM" id="SSF54928">
    <property type="entry name" value="RNA-binding domain, RBD"/>
    <property type="match status" value="1"/>
</dbReference>
<evidence type="ECO:0000313" key="5">
    <source>
        <dbReference type="Proteomes" id="UP000019375"/>
    </source>
</evidence>
<dbReference type="SMART" id="SM00360">
    <property type="entry name" value="RRM"/>
    <property type="match status" value="1"/>
</dbReference>